<keyword evidence="5" id="KW-0949">S-adenosyl-L-methionine</keyword>
<evidence type="ECO:0000256" key="3">
    <source>
        <dbReference type="ARBA" id="ARBA00022603"/>
    </source>
</evidence>
<comment type="catalytic activity">
    <reaction evidence="6">
        <text>a 2'-deoxyadenosine in DNA + S-adenosyl-L-methionine = an N(6)-methyl-2'-deoxyadenosine in DNA + S-adenosyl-L-homocysteine + H(+)</text>
        <dbReference type="Rhea" id="RHEA:15197"/>
        <dbReference type="Rhea" id="RHEA-COMP:12418"/>
        <dbReference type="Rhea" id="RHEA-COMP:12419"/>
        <dbReference type="ChEBI" id="CHEBI:15378"/>
        <dbReference type="ChEBI" id="CHEBI:57856"/>
        <dbReference type="ChEBI" id="CHEBI:59789"/>
        <dbReference type="ChEBI" id="CHEBI:90615"/>
        <dbReference type="ChEBI" id="CHEBI:90616"/>
        <dbReference type="EC" id="2.1.1.72"/>
    </reaction>
</comment>
<dbReference type="Proteomes" id="UP000001349">
    <property type="component" value="Chromosome"/>
</dbReference>
<gene>
    <name evidence="8" type="ordered locus">Ccel_0834</name>
</gene>
<evidence type="ECO:0000256" key="5">
    <source>
        <dbReference type="ARBA" id="ARBA00022691"/>
    </source>
</evidence>
<keyword evidence="9" id="KW-1185">Reference proteome</keyword>
<dbReference type="GO" id="GO:0006298">
    <property type="term" value="P:mismatch repair"/>
    <property type="evidence" value="ECO:0007669"/>
    <property type="project" value="TreeGrafter"/>
</dbReference>
<evidence type="ECO:0000256" key="6">
    <source>
        <dbReference type="ARBA" id="ARBA00047942"/>
    </source>
</evidence>
<name>B8I8H8_RUMCH</name>
<keyword evidence="4" id="KW-0808">Transferase</keyword>
<dbReference type="GO" id="GO:0009007">
    <property type="term" value="F:site-specific DNA-methyltransferase (adenine-specific) activity"/>
    <property type="evidence" value="ECO:0007669"/>
    <property type="project" value="UniProtKB-EC"/>
</dbReference>
<dbReference type="PRINTS" id="PR00505">
    <property type="entry name" value="D12N6MTFRASE"/>
</dbReference>
<dbReference type="eggNOG" id="COG0338">
    <property type="taxonomic scope" value="Bacteria"/>
</dbReference>
<dbReference type="EC" id="2.1.1.72" evidence="2"/>
<dbReference type="PIRSF" id="PIRSF000398">
    <property type="entry name" value="M_m6A_EcoRV"/>
    <property type="match status" value="1"/>
</dbReference>
<organism evidence="8 9">
    <name type="scientific">Ruminiclostridium cellulolyticum (strain ATCC 35319 / DSM 5812 / JCM 6584 / H10)</name>
    <name type="common">Clostridium cellulolyticum</name>
    <dbReference type="NCBI Taxonomy" id="394503"/>
    <lineage>
        <taxon>Bacteria</taxon>
        <taxon>Bacillati</taxon>
        <taxon>Bacillota</taxon>
        <taxon>Clostridia</taxon>
        <taxon>Eubacteriales</taxon>
        <taxon>Oscillospiraceae</taxon>
        <taxon>Ruminiclostridium</taxon>
    </lineage>
</organism>
<dbReference type="GO" id="GO:0043565">
    <property type="term" value="F:sequence-specific DNA binding"/>
    <property type="evidence" value="ECO:0007669"/>
    <property type="project" value="TreeGrafter"/>
</dbReference>
<proteinExistence type="inferred from homology"/>
<feature type="binding site" evidence="7">
    <location>
        <position position="54"/>
    </location>
    <ligand>
        <name>S-adenosyl-L-methionine</name>
        <dbReference type="ChEBI" id="CHEBI:59789"/>
    </ligand>
</feature>
<dbReference type="PANTHER" id="PTHR30481">
    <property type="entry name" value="DNA ADENINE METHYLASE"/>
    <property type="match status" value="1"/>
</dbReference>
<dbReference type="STRING" id="394503.Ccel_0834"/>
<dbReference type="HOGENOM" id="CLU_063430_1_0_9"/>
<protein>
    <recommendedName>
        <fullName evidence="2">site-specific DNA-methyltransferase (adenine-specific)</fullName>
        <ecNumber evidence="2">2.1.1.72</ecNumber>
    </recommendedName>
</protein>
<dbReference type="SUPFAM" id="SSF53335">
    <property type="entry name" value="S-adenosyl-L-methionine-dependent methyltransferases"/>
    <property type="match status" value="1"/>
</dbReference>
<dbReference type="GO" id="GO:0009307">
    <property type="term" value="P:DNA restriction-modification system"/>
    <property type="evidence" value="ECO:0007669"/>
    <property type="project" value="InterPro"/>
</dbReference>
<dbReference type="Gene3D" id="1.10.1020.10">
    <property type="entry name" value="Adenine-specific Methyltransferase, Domain 2"/>
    <property type="match status" value="1"/>
</dbReference>
<dbReference type="REBASE" id="19944">
    <property type="entry name" value="M.CceORF834P"/>
</dbReference>
<dbReference type="GO" id="GO:1904047">
    <property type="term" value="F:S-adenosyl-L-methionine binding"/>
    <property type="evidence" value="ECO:0007669"/>
    <property type="project" value="TreeGrafter"/>
</dbReference>
<dbReference type="Pfam" id="PF02086">
    <property type="entry name" value="MethyltransfD12"/>
    <property type="match status" value="1"/>
</dbReference>
<dbReference type="EMBL" id="CP001348">
    <property type="protein sequence ID" value="ACL75211.1"/>
    <property type="molecule type" value="Genomic_DNA"/>
</dbReference>
<comment type="similarity">
    <text evidence="1">Belongs to the N(4)/N(6)-methyltransferase family.</text>
</comment>
<accession>B8I8H8</accession>
<dbReference type="RefSeq" id="WP_015924371.1">
    <property type="nucleotide sequence ID" value="NC_011898.1"/>
</dbReference>
<dbReference type="Gene3D" id="3.40.50.150">
    <property type="entry name" value="Vaccinia Virus protein VP39"/>
    <property type="match status" value="1"/>
</dbReference>
<feature type="binding site" evidence="7">
    <location>
        <position position="11"/>
    </location>
    <ligand>
        <name>S-adenosyl-L-methionine</name>
        <dbReference type="ChEBI" id="CHEBI:59789"/>
    </ligand>
</feature>
<dbReference type="InterPro" id="IPR023095">
    <property type="entry name" value="Ade_MeTrfase_dom_2"/>
</dbReference>
<keyword evidence="3 8" id="KW-0489">Methyltransferase</keyword>
<evidence type="ECO:0000313" key="9">
    <source>
        <dbReference type="Proteomes" id="UP000001349"/>
    </source>
</evidence>
<dbReference type="NCBIfam" id="TIGR00571">
    <property type="entry name" value="dam"/>
    <property type="match status" value="1"/>
</dbReference>
<dbReference type="PANTHER" id="PTHR30481:SF4">
    <property type="entry name" value="SITE-SPECIFIC DNA-METHYLTRANSFERASE (ADENINE-SPECIFIC)"/>
    <property type="match status" value="1"/>
</dbReference>
<evidence type="ECO:0000256" key="1">
    <source>
        <dbReference type="ARBA" id="ARBA00006594"/>
    </source>
</evidence>
<evidence type="ECO:0000256" key="2">
    <source>
        <dbReference type="ARBA" id="ARBA00011900"/>
    </source>
</evidence>
<evidence type="ECO:0000256" key="4">
    <source>
        <dbReference type="ARBA" id="ARBA00022679"/>
    </source>
</evidence>
<sequence length="251" mass="30184">MNSFIGWIGGKNYLKKEITKRFPEGMKRYIEVFGGAAWVLFYKDSHADMEVYNDYNSELVNLFRCVKYHCGELQRELQYLLNSRELFNDFKSQYNMQGLTDIQRAARFFMILKTSYGSNQRDFGCIKKNIANITEYLDRISERLAGVIVENRDFENLIKIYDRLDAFFYLDPPYYGTEKYYQAEFKPEDHERLAKTLKSIKGKFLLSYNDCEYVRELYRDFTIEEVQRNHNLLNRYKGKEKTYCEVLLRNY</sequence>
<feature type="binding site" evidence="7">
    <location>
        <position position="171"/>
    </location>
    <ligand>
        <name>S-adenosyl-L-methionine</name>
        <dbReference type="ChEBI" id="CHEBI:59789"/>
    </ligand>
</feature>
<dbReference type="AlphaFoldDB" id="B8I8H8"/>
<dbReference type="InterPro" id="IPR012327">
    <property type="entry name" value="MeTrfase_D12"/>
</dbReference>
<dbReference type="OrthoDB" id="9805629at2"/>
<evidence type="ECO:0000256" key="7">
    <source>
        <dbReference type="PIRSR" id="PIRSR000398-1"/>
    </source>
</evidence>
<dbReference type="GO" id="GO:0032259">
    <property type="term" value="P:methylation"/>
    <property type="evidence" value="ECO:0007669"/>
    <property type="project" value="UniProtKB-KW"/>
</dbReference>
<dbReference type="KEGG" id="cce:Ccel_0834"/>
<feature type="binding site" evidence="7">
    <location>
        <position position="7"/>
    </location>
    <ligand>
        <name>S-adenosyl-L-methionine</name>
        <dbReference type="ChEBI" id="CHEBI:59789"/>
    </ligand>
</feature>
<dbReference type="InterPro" id="IPR029063">
    <property type="entry name" value="SAM-dependent_MTases_sf"/>
</dbReference>
<dbReference type="InterPro" id="IPR012263">
    <property type="entry name" value="M_m6A_EcoRV"/>
</dbReference>
<evidence type="ECO:0000313" key="8">
    <source>
        <dbReference type="EMBL" id="ACL75211.1"/>
    </source>
</evidence>
<reference evidence="8 9" key="1">
    <citation type="submission" date="2009-01" db="EMBL/GenBank/DDBJ databases">
        <title>Complete sequence of Clostridium cellulolyticum H10.</title>
        <authorList>
            <consortium name="US DOE Joint Genome Institute"/>
            <person name="Lucas S."/>
            <person name="Copeland A."/>
            <person name="Lapidus A."/>
            <person name="Glavina del Rio T."/>
            <person name="Dalin E."/>
            <person name="Tice H."/>
            <person name="Bruce D."/>
            <person name="Goodwin L."/>
            <person name="Pitluck S."/>
            <person name="Chertkov O."/>
            <person name="Saunders E."/>
            <person name="Brettin T."/>
            <person name="Detter J.C."/>
            <person name="Han C."/>
            <person name="Larimer F."/>
            <person name="Land M."/>
            <person name="Hauser L."/>
            <person name="Kyrpides N."/>
            <person name="Ivanova N."/>
            <person name="Zhou J."/>
            <person name="Richardson P."/>
        </authorList>
    </citation>
    <scope>NUCLEOTIDE SEQUENCE [LARGE SCALE GENOMIC DNA]</scope>
    <source>
        <strain evidence="9">ATCC 35319 / DSM 5812 / JCM 6584 / H10</strain>
    </source>
</reference>